<dbReference type="Gene3D" id="1.10.287.70">
    <property type="match status" value="1"/>
</dbReference>
<feature type="transmembrane region" description="Helical" evidence="8">
    <location>
        <begin position="15"/>
        <end position="33"/>
    </location>
</feature>
<dbReference type="Proteomes" id="UP000075882">
    <property type="component" value="Unassembled WGS sequence"/>
</dbReference>
<evidence type="ECO:0000256" key="1">
    <source>
        <dbReference type="ARBA" id="ARBA00004651"/>
    </source>
</evidence>
<keyword evidence="6" id="KW-0675">Receptor</keyword>
<evidence type="ECO:0000313" key="9">
    <source>
        <dbReference type="EnsemblMetazoa" id="ACOM029200-PA.1"/>
    </source>
</evidence>
<dbReference type="VEuPathDB" id="VectorBase:ACON2_037690"/>
<comment type="subcellular location">
    <subcellularLocation>
        <location evidence="1">Cell membrane</location>
        <topology evidence="1">Multi-pass membrane protein</topology>
    </subcellularLocation>
</comment>
<sequence length="155" mass="17528">MAAFVAVLLDPYDQFSWIVFGLTVIAISLVLFLFGESSRYTNVMMIALEMLMAVLNGPTHRLNGRFERLVVGLFLLMSIVMISGYQSLVISFMSSARYEPQLDTFDAINDTCLFIRMTSLFLDENPEMGDRMSAVLDQIQVNHGDARNEYCNGQF</sequence>
<evidence type="ECO:0000256" key="4">
    <source>
        <dbReference type="ARBA" id="ARBA00022989"/>
    </source>
</evidence>
<evidence type="ECO:0000256" key="6">
    <source>
        <dbReference type="ARBA" id="ARBA00023170"/>
    </source>
</evidence>
<proteinExistence type="predicted"/>
<dbReference type="AlphaFoldDB" id="A0A8W7PBX6"/>
<name>A0A8W7PBX6_ANOCL</name>
<dbReference type="InterPro" id="IPR052192">
    <property type="entry name" value="Insect_Ionotropic_Sensory_Rcpt"/>
</dbReference>
<keyword evidence="7" id="KW-0325">Glycoprotein</keyword>
<evidence type="ECO:0000256" key="7">
    <source>
        <dbReference type="ARBA" id="ARBA00023180"/>
    </source>
</evidence>
<protein>
    <submittedName>
        <fullName evidence="9">Uncharacterized protein</fullName>
    </submittedName>
</protein>
<accession>A0A8W7PBX6</accession>
<keyword evidence="2" id="KW-1003">Cell membrane</keyword>
<keyword evidence="3 8" id="KW-0812">Transmembrane</keyword>
<dbReference type="EnsemblMetazoa" id="ACOM029200-RA">
    <property type="protein sequence ID" value="ACOM029200-PA.1"/>
    <property type="gene ID" value="ACOM029200"/>
</dbReference>
<dbReference type="PANTHER" id="PTHR42643">
    <property type="entry name" value="IONOTROPIC RECEPTOR 20A-RELATED"/>
    <property type="match status" value="1"/>
</dbReference>
<evidence type="ECO:0000256" key="2">
    <source>
        <dbReference type="ARBA" id="ARBA00022475"/>
    </source>
</evidence>
<feature type="transmembrane region" description="Helical" evidence="8">
    <location>
        <begin position="69"/>
        <end position="92"/>
    </location>
</feature>
<keyword evidence="5 8" id="KW-0472">Membrane</keyword>
<keyword evidence="4 8" id="KW-1133">Transmembrane helix</keyword>
<organism evidence="9">
    <name type="scientific">Anopheles coluzzii</name>
    <name type="common">African malaria mosquito</name>
    <dbReference type="NCBI Taxonomy" id="1518534"/>
    <lineage>
        <taxon>Eukaryota</taxon>
        <taxon>Metazoa</taxon>
        <taxon>Ecdysozoa</taxon>
        <taxon>Arthropoda</taxon>
        <taxon>Hexapoda</taxon>
        <taxon>Insecta</taxon>
        <taxon>Pterygota</taxon>
        <taxon>Neoptera</taxon>
        <taxon>Endopterygota</taxon>
        <taxon>Diptera</taxon>
        <taxon>Nematocera</taxon>
        <taxon>Culicoidea</taxon>
        <taxon>Culicidae</taxon>
        <taxon>Anophelinae</taxon>
        <taxon>Anopheles</taxon>
    </lineage>
</organism>
<dbReference type="PANTHER" id="PTHR42643:SF30">
    <property type="entry name" value="IONOTROPIC RECEPTOR 40A-RELATED"/>
    <property type="match status" value="1"/>
</dbReference>
<evidence type="ECO:0000256" key="3">
    <source>
        <dbReference type="ARBA" id="ARBA00022692"/>
    </source>
</evidence>
<reference evidence="9" key="1">
    <citation type="submission" date="2022-08" db="UniProtKB">
        <authorList>
            <consortium name="EnsemblMetazoa"/>
        </authorList>
    </citation>
    <scope>IDENTIFICATION</scope>
</reference>
<evidence type="ECO:0000256" key="5">
    <source>
        <dbReference type="ARBA" id="ARBA00023136"/>
    </source>
</evidence>
<dbReference type="GO" id="GO:0005886">
    <property type="term" value="C:plasma membrane"/>
    <property type="evidence" value="ECO:0007669"/>
    <property type="project" value="UniProtKB-SubCell"/>
</dbReference>
<evidence type="ECO:0000256" key="8">
    <source>
        <dbReference type="SAM" id="Phobius"/>
    </source>
</evidence>